<feature type="transmembrane region" description="Helical" evidence="2">
    <location>
        <begin position="98"/>
        <end position="116"/>
    </location>
</feature>
<protein>
    <recommendedName>
        <fullName evidence="4">Polysaccharide biosynthesis protein C-terminal domain-containing protein</fullName>
    </recommendedName>
</protein>
<feature type="transmembrane region" description="Helical" evidence="2">
    <location>
        <begin position="136"/>
        <end position="156"/>
    </location>
</feature>
<proteinExistence type="predicted"/>
<feature type="non-terminal residue" evidence="3">
    <location>
        <position position="318"/>
    </location>
</feature>
<dbReference type="InterPro" id="IPR050222">
    <property type="entry name" value="MATE_MdtK"/>
</dbReference>
<name>A0A382G3Q4_9ZZZZ</name>
<gene>
    <name evidence="3" type="ORF">METZ01_LOCUS222790</name>
</gene>
<feature type="transmembrane region" description="Helical" evidence="2">
    <location>
        <begin position="50"/>
        <end position="78"/>
    </location>
</feature>
<dbReference type="NCBIfam" id="TIGR00797">
    <property type="entry name" value="matE"/>
    <property type="match status" value="1"/>
</dbReference>
<dbReference type="GO" id="GO:0005886">
    <property type="term" value="C:plasma membrane"/>
    <property type="evidence" value="ECO:0007669"/>
    <property type="project" value="TreeGrafter"/>
</dbReference>
<feature type="transmembrane region" description="Helical" evidence="2">
    <location>
        <begin position="168"/>
        <end position="187"/>
    </location>
</feature>
<feature type="transmembrane region" description="Helical" evidence="2">
    <location>
        <begin position="199"/>
        <end position="219"/>
    </location>
</feature>
<keyword evidence="2" id="KW-0472">Membrane</keyword>
<sequence>MQKANQDLTTGRITYNLICLAIPIFMTYILQDAFEVVDMIFIGRLGAPELAAVAISGNILRLVAVFGLGISTGATVLVSQSIGAKKQAEGENIALQSLLLSVFFSAGICGIGYPMSALSLRILGAAPEIVQLGVPYMQITFLGLIIRFLSMTLNSIYRGAGDAVTPMLVLIFATALNIVLDWLLIFGRLGFPELGIVGSAYATLIGRSASVLIMFYICFRGKGAISLKHVNWRINFSEMEKVLKLGVFSAMQGFWRHFSRLGFLRVVANYGTNAVAAYAVCMRLRVLVMNPGFSIAGAVSPMVGQNLGARLVDRARKS</sequence>
<reference evidence="3" key="1">
    <citation type="submission" date="2018-05" db="EMBL/GenBank/DDBJ databases">
        <authorList>
            <person name="Lanie J.A."/>
            <person name="Ng W.-L."/>
            <person name="Kazmierczak K.M."/>
            <person name="Andrzejewski T.M."/>
            <person name="Davidsen T.M."/>
            <person name="Wayne K.J."/>
            <person name="Tettelin H."/>
            <person name="Glass J.I."/>
            <person name="Rusch D."/>
            <person name="Podicherti R."/>
            <person name="Tsui H.-C.T."/>
            <person name="Winkler M.E."/>
        </authorList>
    </citation>
    <scope>NUCLEOTIDE SEQUENCE</scope>
</reference>
<feature type="transmembrane region" description="Helical" evidence="2">
    <location>
        <begin position="12"/>
        <end position="30"/>
    </location>
</feature>
<evidence type="ECO:0000256" key="2">
    <source>
        <dbReference type="SAM" id="Phobius"/>
    </source>
</evidence>
<organism evidence="3">
    <name type="scientific">marine metagenome</name>
    <dbReference type="NCBI Taxonomy" id="408172"/>
    <lineage>
        <taxon>unclassified sequences</taxon>
        <taxon>metagenomes</taxon>
        <taxon>ecological metagenomes</taxon>
    </lineage>
</organism>
<keyword evidence="2" id="KW-0812">Transmembrane</keyword>
<evidence type="ECO:0008006" key="4">
    <source>
        <dbReference type="Google" id="ProtNLM"/>
    </source>
</evidence>
<evidence type="ECO:0000256" key="1">
    <source>
        <dbReference type="ARBA" id="ARBA00022448"/>
    </source>
</evidence>
<dbReference type="PANTHER" id="PTHR43298">
    <property type="entry name" value="MULTIDRUG RESISTANCE PROTEIN NORM-RELATED"/>
    <property type="match status" value="1"/>
</dbReference>
<dbReference type="PANTHER" id="PTHR43298:SF2">
    <property type="entry name" value="FMN_FAD EXPORTER YEEO-RELATED"/>
    <property type="match status" value="1"/>
</dbReference>
<keyword evidence="2" id="KW-1133">Transmembrane helix</keyword>
<dbReference type="GO" id="GO:0015297">
    <property type="term" value="F:antiporter activity"/>
    <property type="evidence" value="ECO:0007669"/>
    <property type="project" value="InterPro"/>
</dbReference>
<dbReference type="GO" id="GO:0042910">
    <property type="term" value="F:xenobiotic transmembrane transporter activity"/>
    <property type="evidence" value="ECO:0007669"/>
    <property type="project" value="InterPro"/>
</dbReference>
<dbReference type="CDD" id="cd13137">
    <property type="entry name" value="MATE_NorM_like"/>
    <property type="match status" value="1"/>
</dbReference>
<keyword evidence="1" id="KW-0813">Transport</keyword>
<dbReference type="Pfam" id="PF01554">
    <property type="entry name" value="MatE"/>
    <property type="match status" value="2"/>
</dbReference>
<dbReference type="InterPro" id="IPR002528">
    <property type="entry name" value="MATE_fam"/>
</dbReference>
<dbReference type="EMBL" id="UINC01053431">
    <property type="protein sequence ID" value="SVB69936.1"/>
    <property type="molecule type" value="Genomic_DNA"/>
</dbReference>
<dbReference type="AlphaFoldDB" id="A0A382G3Q4"/>
<accession>A0A382G3Q4</accession>
<evidence type="ECO:0000313" key="3">
    <source>
        <dbReference type="EMBL" id="SVB69936.1"/>
    </source>
</evidence>